<evidence type="ECO:0000313" key="1">
    <source>
        <dbReference type="EMBL" id="THV12791.1"/>
    </source>
</evidence>
<dbReference type="Proteomes" id="UP000309667">
    <property type="component" value="Unassembled WGS sequence"/>
</dbReference>
<sequence length="145" mass="16142">MLMQEDPLQVLDLRLGIALACLRRATVRSFAGCGRSRRRDLHLVPEMAKEIASSLSLMLLFSRQGIPVIQSRVIRHIESALHDIPDAVASNWAGIDSTAREEALHDIVRNMASRLSERYTLTLQTRPVIVPSANVWCGAIKDEAD</sequence>
<accession>A0ABY2QSQ2</accession>
<organism evidence="1 2">
    <name type="scientific">Rhizobium rhizophilum</name>
    <dbReference type="NCBI Taxonomy" id="1850373"/>
    <lineage>
        <taxon>Bacteria</taxon>
        <taxon>Pseudomonadati</taxon>
        <taxon>Pseudomonadota</taxon>
        <taxon>Alphaproteobacteria</taxon>
        <taxon>Hyphomicrobiales</taxon>
        <taxon>Rhizobiaceae</taxon>
        <taxon>Rhizobium/Agrobacterium group</taxon>
        <taxon>Rhizobium</taxon>
    </lineage>
</organism>
<keyword evidence="2" id="KW-1185">Reference proteome</keyword>
<comment type="caution">
    <text evidence="1">The sequence shown here is derived from an EMBL/GenBank/DDBJ whole genome shotgun (WGS) entry which is preliminary data.</text>
</comment>
<protein>
    <submittedName>
        <fullName evidence="1">Uncharacterized protein</fullName>
    </submittedName>
</protein>
<evidence type="ECO:0000313" key="2">
    <source>
        <dbReference type="Proteomes" id="UP000309667"/>
    </source>
</evidence>
<dbReference type="RefSeq" id="WP_168801275.1">
    <property type="nucleotide sequence ID" value="NZ_STGT01000004.1"/>
</dbReference>
<dbReference type="EMBL" id="STGT01000004">
    <property type="protein sequence ID" value="THV12791.1"/>
    <property type="molecule type" value="Genomic_DNA"/>
</dbReference>
<reference evidence="1 2" key="1">
    <citation type="submission" date="2019-04" db="EMBL/GenBank/DDBJ databases">
        <title>Genome sequence of strain 7209-2.</title>
        <authorList>
            <person name="Gao J."/>
            <person name="Sun J."/>
        </authorList>
    </citation>
    <scope>NUCLEOTIDE SEQUENCE [LARGE SCALE GENOMIC DNA]</scope>
    <source>
        <strain evidence="1 2">7209-2</strain>
    </source>
</reference>
<name>A0ABY2QSQ2_9HYPH</name>
<proteinExistence type="predicted"/>
<gene>
    <name evidence="1" type="ORF">E9677_18930</name>
</gene>